<feature type="compositionally biased region" description="Basic residues" evidence="3">
    <location>
        <begin position="1"/>
        <end position="12"/>
    </location>
</feature>
<organism evidence="4">
    <name type="scientific">Tetraodon nigroviridis</name>
    <name type="common">Spotted green pufferfish</name>
    <name type="synonym">Chelonodon nigroviridis</name>
    <dbReference type="NCBI Taxonomy" id="99883"/>
    <lineage>
        <taxon>Eukaryota</taxon>
        <taxon>Metazoa</taxon>
        <taxon>Chordata</taxon>
        <taxon>Craniata</taxon>
        <taxon>Vertebrata</taxon>
        <taxon>Euteleostomi</taxon>
        <taxon>Actinopterygii</taxon>
        <taxon>Neopterygii</taxon>
        <taxon>Teleostei</taxon>
        <taxon>Neoteleostei</taxon>
        <taxon>Acanthomorphata</taxon>
        <taxon>Eupercaria</taxon>
        <taxon>Tetraodontiformes</taxon>
        <taxon>Tetradontoidea</taxon>
        <taxon>Tetraodontidae</taxon>
        <taxon>Tetraodon</taxon>
    </lineage>
</organism>
<dbReference type="PANTHER" id="PTHR13968:SF34">
    <property type="entry name" value="RNA-BINDING RALY-LIKE PROTEIN-RELATED"/>
    <property type="match status" value="1"/>
</dbReference>
<feature type="non-terminal residue" evidence="4">
    <location>
        <position position="1"/>
    </location>
</feature>
<keyword evidence="2" id="KW-0175">Coiled coil</keyword>
<dbReference type="PANTHER" id="PTHR13968">
    <property type="entry name" value="HETEROGENEOUS NUCLEAR RIBONUCLEOPROTEIN"/>
    <property type="match status" value="1"/>
</dbReference>
<dbReference type="OrthoDB" id="6730379at2759"/>
<dbReference type="KEGG" id="tng:GSTEN00010165G001"/>
<dbReference type="GO" id="GO:0005634">
    <property type="term" value="C:nucleus"/>
    <property type="evidence" value="ECO:0007669"/>
    <property type="project" value="TreeGrafter"/>
</dbReference>
<name>Q4SYU3_TETNG</name>
<dbReference type="EMBL" id="CAAE01011954">
    <property type="protein sequence ID" value="CAF94189.1"/>
    <property type="molecule type" value="Genomic_DNA"/>
</dbReference>
<feature type="compositionally biased region" description="Basic and acidic residues" evidence="3">
    <location>
        <begin position="177"/>
        <end position="186"/>
    </location>
</feature>
<evidence type="ECO:0000256" key="2">
    <source>
        <dbReference type="SAM" id="Coils"/>
    </source>
</evidence>
<comment type="caution">
    <text evidence="4">The sequence shown here is derived from an EMBL/GenBank/DDBJ whole genome shotgun (WGS) entry which is preliminary data.</text>
</comment>
<feature type="region of interest" description="Disordered" evidence="3">
    <location>
        <begin position="1"/>
        <end position="45"/>
    </location>
</feature>
<reference evidence="4" key="2">
    <citation type="submission" date="2004-02" db="EMBL/GenBank/DDBJ databases">
        <authorList>
            <consortium name="Genoscope"/>
            <consortium name="Whitehead Institute Centre for Genome Research"/>
        </authorList>
    </citation>
    <scope>NUCLEOTIDE SEQUENCE</scope>
</reference>
<proteinExistence type="predicted"/>
<dbReference type="InterPro" id="IPR051186">
    <property type="entry name" value="RRM_HNRPC/RALY_subfam"/>
</dbReference>
<gene>
    <name evidence="4" type="ORF">GSTENG00010165001</name>
</gene>
<protein>
    <submittedName>
        <fullName evidence="4">(spotted green pufferfish) hypothetical protein</fullName>
    </submittedName>
</protein>
<reference evidence="4" key="1">
    <citation type="journal article" date="2004" name="Nature">
        <title>Genome duplication in the teleost fish Tetraodon nigroviridis reveals the early vertebrate proto-karyotype.</title>
        <authorList>
            <person name="Jaillon O."/>
            <person name="Aury J.-M."/>
            <person name="Brunet F."/>
            <person name="Petit J.-L."/>
            <person name="Stange-Thomann N."/>
            <person name="Mauceli E."/>
            <person name="Bouneau L."/>
            <person name="Fischer C."/>
            <person name="Ozouf-Costaz C."/>
            <person name="Bernot A."/>
            <person name="Nicaud S."/>
            <person name="Jaffe D."/>
            <person name="Fisher S."/>
            <person name="Lutfalla G."/>
            <person name="Dossat C."/>
            <person name="Segurens B."/>
            <person name="Dasilva C."/>
            <person name="Salanoubat M."/>
            <person name="Levy M."/>
            <person name="Boudet N."/>
            <person name="Castellano S."/>
            <person name="Anthouard V."/>
            <person name="Jubin C."/>
            <person name="Castelli V."/>
            <person name="Katinka M."/>
            <person name="Vacherie B."/>
            <person name="Biemont C."/>
            <person name="Skalli Z."/>
            <person name="Cattolico L."/>
            <person name="Poulain J."/>
            <person name="De Berardinis V."/>
            <person name="Cruaud C."/>
            <person name="Duprat S."/>
            <person name="Brottier P."/>
            <person name="Coutanceau J.-P."/>
            <person name="Gouzy J."/>
            <person name="Parra G."/>
            <person name="Lardier G."/>
            <person name="Chapple C."/>
            <person name="McKernan K.J."/>
            <person name="McEwan P."/>
            <person name="Bosak S."/>
            <person name="Kellis M."/>
            <person name="Volff J.-N."/>
            <person name="Guigo R."/>
            <person name="Zody M.C."/>
            <person name="Mesirov J."/>
            <person name="Lindblad-Toh K."/>
            <person name="Birren B."/>
            <person name="Nusbaum C."/>
            <person name="Kahn D."/>
            <person name="Robinson-Rechavi M."/>
            <person name="Laudet V."/>
            <person name="Schachter V."/>
            <person name="Quetier F."/>
            <person name="Saurin W."/>
            <person name="Scarpelli C."/>
            <person name="Wincker P."/>
            <person name="Lander E.S."/>
            <person name="Weissenbach J."/>
            <person name="Roest Crollius H."/>
        </authorList>
    </citation>
    <scope>NUCLEOTIDE SEQUENCE [LARGE SCALE GENOMIC DNA]</scope>
</reference>
<feature type="coiled-coil region" evidence="2">
    <location>
        <begin position="131"/>
        <end position="158"/>
    </location>
</feature>
<sequence>MTMYKGRRRNQRCPRMERQSHSEDINMAGEPKPYRPKMGSKRPLSSLYRSVGSDVVVRGYEYDYDYYRDDFYSRLFEYHGRVVPSTRAVIPIKRSRLVVPSTRRAKSSFPGRACSSSSSTSSSSSLKTDQLQTIKKELSQIKSKIDSLLGRLEKIERQHRSETEIQRKQEEVCECLHGDSVDHSGGEEVEETAEVEAGEMTDGGEDDFEDEG</sequence>
<feature type="region of interest" description="Disordered" evidence="3">
    <location>
        <begin position="102"/>
        <end position="128"/>
    </location>
</feature>
<feature type="region of interest" description="Disordered" evidence="3">
    <location>
        <begin position="177"/>
        <end position="212"/>
    </location>
</feature>
<evidence type="ECO:0000313" key="4">
    <source>
        <dbReference type="EMBL" id="CAF94189.1"/>
    </source>
</evidence>
<evidence type="ECO:0000256" key="3">
    <source>
        <dbReference type="SAM" id="MobiDB-lite"/>
    </source>
</evidence>
<feature type="compositionally biased region" description="Acidic residues" evidence="3">
    <location>
        <begin position="187"/>
        <end position="212"/>
    </location>
</feature>
<feature type="compositionally biased region" description="Low complexity" evidence="3">
    <location>
        <begin position="115"/>
        <end position="125"/>
    </location>
</feature>
<accession>Q4SYU3</accession>
<evidence type="ECO:0000256" key="1">
    <source>
        <dbReference type="ARBA" id="ARBA00022884"/>
    </source>
</evidence>
<feature type="compositionally biased region" description="Basic and acidic residues" evidence="3">
    <location>
        <begin position="14"/>
        <end position="24"/>
    </location>
</feature>
<dbReference type="AlphaFoldDB" id="Q4SYU3"/>
<keyword evidence="1" id="KW-0694">RNA-binding</keyword>
<dbReference type="GO" id="GO:0003723">
    <property type="term" value="F:RNA binding"/>
    <property type="evidence" value="ECO:0007669"/>
    <property type="project" value="UniProtKB-KW"/>
</dbReference>